<dbReference type="GO" id="GO:0043565">
    <property type="term" value="F:sequence-specific DNA binding"/>
    <property type="evidence" value="ECO:0007669"/>
    <property type="project" value="TreeGrafter"/>
</dbReference>
<name>K0IMP6_NITGG</name>
<dbReference type="HOGENOM" id="CLU_170329_2_1_2"/>
<dbReference type="EMBL" id="CP002408">
    <property type="protein sequence ID" value="AFU60462.1"/>
    <property type="molecule type" value="Genomic_DNA"/>
</dbReference>
<organism evidence="2 3">
    <name type="scientific">Nitrososphaera gargensis (strain Ga9.2)</name>
    <dbReference type="NCBI Taxonomy" id="1237085"/>
    <lineage>
        <taxon>Archaea</taxon>
        <taxon>Nitrososphaerota</taxon>
        <taxon>Nitrososphaeria</taxon>
        <taxon>Nitrososphaerales</taxon>
        <taxon>Nitrososphaeraceae</taxon>
        <taxon>Nitrososphaera</taxon>
    </lineage>
</organism>
<evidence type="ECO:0000259" key="1">
    <source>
        <dbReference type="Pfam" id="PF01037"/>
    </source>
</evidence>
<evidence type="ECO:0000313" key="3">
    <source>
        <dbReference type="Proteomes" id="UP000008037"/>
    </source>
</evidence>
<dbReference type="Proteomes" id="UP000008037">
    <property type="component" value="Chromosome"/>
</dbReference>
<accession>K0IMP6</accession>
<protein>
    <submittedName>
        <fullName evidence="2">Putative transcriptional regulator, AsnC family</fullName>
    </submittedName>
</protein>
<dbReference type="PANTHER" id="PTHR30154:SF34">
    <property type="entry name" value="TRANSCRIPTIONAL REGULATOR AZLB"/>
    <property type="match status" value="1"/>
</dbReference>
<dbReference type="AlphaFoldDB" id="K0IMP6"/>
<dbReference type="KEGG" id="nga:Ngar_c35490"/>
<dbReference type="BioCyc" id="CNIT1237085:G1324-3550-MONOMER"/>
<keyword evidence="3" id="KW-1185">Reference proteome</keyword>
<dbReference type="GO" id="GO:0005829">
    <property type="term" value="C:cytosol"/>
    <property type="evidence" value="ECO:0007669"/>
    <property type="project" value="TreeGrafter"/>
</dbReference>
<dbReference type="Gene3D" id="3.30.70.920">
    <property type="match status" value="1"/>
</dbReference>
<gene>
    <name evidence="2" type="ordered locus">Ngar_c35490</name>
</gene>
<sequence length="100" mass="11188">MVFVEREKISMTQALIFVNCDTNNQETIRDHVSQIKGVLEVHMTTGIYDLILKAETESEEKLREDVIRQIRKIGGIRSTTTMIVFKPDAAVPAAGDALVV</sequence>
<dbReference type="GO" id="GO:0043200">
    <property type="term" value="P:response to amino acid"/>
    <property type="evidence" value="ECO:0007669"/>
    <property type="project" value="TreeGrafter"/>
</dbReference>
<dbReference type="InParanoid" id="K0IMP6"/>
<dbReference type="OrthoDB" id="6762at2157"/>
<dbReference type="InterPro" id="IPR019887">
    <property type="entry name" value="Tscrpt_reg_AsnC/Lrp_C"/>
</dbReference>
<reference evidence="2 3" key="1">
    <citation type="journal article" date="2012" name="Environ. Microbiol.">
        <title>The genome of the ammonia-oxidizing Candidatus Nitrososphaera gargensis: insights into metabolic versatility and environmental adaptations.</title>
        <authorList>
            <person name="Spang A."/>
            <person name="Poehlein A."/>
            <person name="Offre P."/>
            <person name="Zumbragel S."/>
            <person name="Haider S."/>
            <person name="Rychlik N."/>
            <person name="Nowka B."/>
            <person name="Schmeisser C."/>
            <person name="Lebedeva E.V."/>
            <person name="Rattei T."/>
            <person name="Bohm C."/>
            <person name="Schmid M."/>
            <person name="Galushko A."/>
            <person name="Hatzenpichler R."/>
            <person name="Weinmaier T."/>
            <person name="Daniel R."/>
            <person name="Schleper C."/>
            <person name="Spieck E."/>
            <person name="Streit W."/>
            <person name="Wagner M."/>
        </authorList>
    </citation>
    <scope>NUCLEOTIDE SEQUENCE [LARGE SCALE GENOMIC DNA]</scope>
    <source>
        <strain evidence="3">Ga9.2</strain>
    </source>
</reference>
<dbReference type="PANTHER" id="PTHR30154">
    <property type="entry name" value="LEUCINE-RESPONSIVE REGULATORY PROTEIN"/>
    <property type="match status" value="1"/>
</dbReference>
<dbReference type="InterPro" id="IPR011008">
    <property type="entry name" value="Dimeric_a/b-barrel"/>
</dbReference>
<proteinExistence type="predicted"/>
<evidence type="ECO:0000313" key="2">
    <source>
        <dbReference type="EMBL" id="AFU60462.1"/>
    </source>
</evidence>
<feature type="domain" description="Transcription regulator AsnC/Lrp ligand binding" evidence="1">
    <location>
        <begin position="17"/>
        <end position="86"/>
    </location>
</feature>
<dbReference type="SUPFAM" id="SSF54909">
    <property type="entry name" value="Dimeric alpha+beta barrel"/>
    <property type="match status" value="1"/>
</dbReference>
<dbReference type="STRING" id="1237085.Ngar_c35490"/>
<dbReference type="Pfam" id="PF01037">
    <property type="entry name" value="AsnC_trans_reg"/>
    <property type="match status" value="1"/>
</dbReference>